<dbReference type="RefSeq" id="XP_030921302.1">
    <property type="nucleotide sequence ID" value="XM_031065442.1"/>
</dbReference>
<dbReference type="Pfam" id="PF18016">
    <property type="entry name" value="SAM_3"/>
    <property type="match status" value="1"/>
</dbReference>
<evidence type="ECO:0000256" key="3">
    <source>
        <dbReference type="ARBA" id="ARBA00023015"/>
    </source>
</evidence>
<feature type="region of interest" description="Disordered" evidence="11">
    <location>
        <begin position="466"/>
        <end position="495"/>
    </location>
</feature>
<dbReference type="SUPFAM" id="SSF46689">
    <property type="entry name" value="Homeodomain-like"/>
    <property type="match status" value="1"/>
</dbReference>
<dbReference type="SUPFAM" id="SSF47413">
    <property type="entry name" value="lambda repressor-like DNA-binding domains"/>
    <property type="match status" value="1"/>
</dbReference>
<comment type="similarity">
    <text evidence="2">Belongs to the grh/CP2 family. CP2 subfamily.</text>
</comment>
<dbReference type="PROSITE" id="PS50071">
    <property type="entry name" value="HOMEOBOX_2"/>
    <property type="match status" value="1"/>
</dbReference>
<dbReference type="CDD" id="cd00086">
    <property type="entry name" value="homeodomain"/>
    <property type="match status" value="1"/>
</dbReference>
<dbReference type="GO" id="GO:0005634">
    <property type="term" value="C:nucleus"/>
    <property type="evidence" value="ECO:0007669"/>
    <property type="project" value="UniProtKB-SubCell"/>
</dbReference>
<dbReference type="Pfam" id="PF00157">
    <property type="entry name" value="Pou"/>
    <property type="match status" value="1"/>
</dbReference>
<keyword evidence="6" id="KW-0804">Transcription</keyword>
<feature type="region of interest" description="Disordered" evidence="11">
    <location>
        <begin position="409"/>
        <end position="438"/>
    </location>
</feature>
<feature type="DNA-binding region" description="Homeobox" evidence="9">
    <location>
        <begin position="118"/>
        <end position="177"/>
    </location>
</feature>
<evidence type="ECO:0000256" key="4">
    <source>
        <dbReference type="ARBA" id="ARBA00023125"/>
    </source>
</evidence>
<dbReference type="PANTHER" id="PTHR11037">
    <property type="entry name" value="TRANSCRIPTION FACTOR CP2"/>
    <property type="match status" value="1"/>
</dbReference>
<dbReference type="PROSITE" id="PS51968">
    <property type="entry name" value="GRH_CP2_DB"/>
    <property type="match status" value="1"/>
</dbReference>
<feature type="domain" description="Homeobox" evidence="12">
    <location>
        <begin position="116"/>
        <end position="176"/>
    </location>
</feature>
<evidence type="ECO:0000256" key="7">
    <source>
        <dbReference type="ARBA" id="ARBA00023242"/>
    </source>
</evidence>
<evidence type="ECO:0000313" key="14">
    <source>
        <dbReference type="Proteomes" id="UP000504602"/>
    </source>
</evidence>
<dbReference type="GeneID" id="102043441"/>
<reference evidence="15" key="1">
    <citation type="submission" date="2025-08" db="UniProtKB">
        <authorList>
            <consortium name="RefSeq"/>
        </authorList>
    </citation>
    <scope>IDENTIFICATION</scope>
</reference>
<dbReference type="SMART" id="SM00352">
    <property type="entry name" value="POU"/>
    <property type="match status" value="1"/>
</dbReference>
<dbReference type="Pfam" id="PF00046">
    <property type="entry name" value="Homeodomain"/>
    <property type="match status" value="1"/>
</dbReference>
<dbReference type="PRINTS" id="PR00028">
    <property type="entry name" value="POUDOMAIN"/>
</dbReference>
<dbReference type="GO" id="GO:0001228">
    <property type="term" value="F:DNA-binding transcription activator activity, RNA polymerase II-specific"/>
    <property type="evidence" value="ECO:0007669"/>
    <property type="project" value="TreeGrafter"/>
</dbReference>
<dbReference type="AlphaFoldDB" id="A0A8N5F327"/>
<evidence type="ECO:0000256" key="9">
    <source>
        <dbReference type="PROSITE-ProRule" id="PRU00108"/>
    </source>
</evidence>
<keyword evidence="14" id="KW-1185">Reference proteome</keyword>
<keyword evidence="5 9" id="KW-0371">Homeobox</keyword>
<gene>
    <name evidence="15" type="primary">LOC102043441</name>
</gene>
<organism evidence="14 15">
    <name type="scientific">Geospiza fortis</name>
    <name type="common">Medium ground-finch</name>
    <dbReference type="NCBI Taxonomy" id="48883"/>
    <lineage>
        <taxon>Eukaryota</taxon>
        <taxon>Metazoa</taxon>
        <taxon>Chordata</taxon>
        <taxon>Craniata</taxon>
        <taxon>Vertebrata</taxon>
        <taxon>Euteleostomi</taxon>
        <taxon>Archelosauria</taxon>
        <taxon>Archosauria</taxon>
        <taxon>Dinosauria</taxon>
        <taxon>Saurischia</taxon>
        <taxon>Theropoda</taxon>
        <taxon>Coelurosauria</taxon>
        <taxon>Aves</taxon>
        <taxon>Neognathae</taxon>
        <taxon>Neoaves</taxon>
        <taxon>Telluraves</taxon>
        <taxon>Australaves</taxon>
        <taxon>Passeriformes</taxon>
        <taxon>Thraupidae</taxon>
        <taxon>Geospiza</taxon>
    </lineage>
</organism>
<evidence type="ECO:0000259" key="12">
    <source>
        <dbReference type="PROSITE" id="PS50071"/>
    </source>
</evidence>
<evidence type="ECO:0000256" key="6">
    <source>
        <dbReference type="ARBA" id="ARBA00023163"/>
    </source>
</evidence>
<comment type="similarity">
    <text evidence="8">Belongs to the POU transcription factor family. Class-6 subfamily.</text>
</comment>
<name>A0A8N5F327_GEOFO</name>
<dbReference type="InterPro" id="IPR013847">
    <property type="entry name" value="POU"/>
</dbReference>
<dbReference type="InterPro" id="IPR001356">
    <property type="entry name" value="HD"/>
</dbReference>
<dbReference type="InterPro" id="IPR013761">
    <property type="entry name" value="SAM/pointed_sf"/>
</dbReference>
<dbReference type="OrthoDB" id="9996779at2759"/>
<evidence type="ECO:0000259" key="13">
    <source>
        <dbReference type="PROSITE" id="PS51968"/>
    </source>
</evidence>
<dbReference type="SMART" id="SM00389">
    <property type="entry name" value="HOX"/>
    <property type="match status" value="1"/>
</dbReference>
<feature type="compositionally biased region" description="Low complexity" evidence="11">
    <location>
        <begin position="466"/>
        <end position="481"/>
    </location>
</feature>
<dbReference type="InterPro" id="IPR000327">
    <property type="entry name" value="POU_dom"/>
</dbReference>
<evidence type="ECO:0000256" key="8">
    <source>
        <dbReference type="ARBA" id="ARBA00061425"/>
    </source>
</evidence>
<dbReference type="Gene3D" id="1.10.150.50">
    <property type="entry name" value="Transcription Factor, Ets-1"/>
    <property type="match status" value="1"/>
</dbReference>
<dbReference type="InterPro" id="IPR007604">
    <property type="entry name" value="CP2"/>
</dbReference>
<dbReference type="PANTHER" id="PTHR11037:SF11">
    <property type="entry name" value="ALPHA-GLOBIN TRANSCRIPTION FACTOR CP2"/>
    <property type="match status" value="1"/>
</dbReference>
<sequence length="608" mass="68300">MVPAGTVTQPLLIPISIAGQVTGQQALALVTIPTATLAALPGLTPAAPAGAIFKPPVANLTGNRRDRAICRFEKLDITPKSAQKLKPVLEKWLREAEQRQREGQQHLLEFVGGEPGKKRKRRTSFTPQALEALNAHFERNALPTGAEITRIAQELRYEREVVRVWFCNRRQTQGPEAEPGGAHPPGTKVGLKASLPPPAHLSQVTLSPLRSDVLALPIFKQEESSLPPESQDKLLPFQYVLCAATSPAVKLHDETLTYLNQGQSYEIRMLDNRKLGELPEINGKLVKSIFRVVFHDRRLQYTEHQQLEGWRWNRPGDRILDIDIPMSVGIIDPRANPTQLNTVEFLWDPSKRTSVFIQVHCISTEFTLRKHGGEKGVPFRVQIDTFRENESGEYTEHLHSASCQIKVFKPKGADRKQKTDREKMEKRTPHEKEKYQPSYETTILTECSPWPEVTYVPNAPSPGFNSSHSSFSIGDGSGSPSHQPDPPAPLADTLLPTWSPQEAQQWLHRNRFSTFSRLFRNFSGADLLKLTREDVIQICGPADGFQSSHLSSHLGTSRPLEPKLFPKKALNRCCLGLFQMIQNFQDESCFVLDTLKAETNDSYHIILK</sequence>
<dbReference type="FunFam" id="1.10.10.60:FF:000051">
    <property type="entry name" value="POU domain protein"/>
    <property type="match status" value="1"/>
</dbReference>
<evidence type="ECO:0000256" key="2">
    <source>
        <dbReference type="ARBA" id="ARBA00010852"/>
    </source>
</evidence>
<accession>A0A8N5F327</accession>
<dbReference type="InterPro" id="IPR010982">
    <property type="entry name" value="Lambda_DNA-bd_dom_sf"/>
</dbReference>
<comment type="subcellular location">
    <subcellularLocation>
        <location evidence="1 9 10">Nucleus</location>
    </subcellularLocation>
</comment>
<dbReference type="SUPFAM" id="SSF47769">
    <property type="entry name" value="SAM/Pointed domain"/>
    <property type="match status" value="1"/>
</dbReference>
<evidence type="ECO:0000313" key="15">
    <source>
        <dbReference type="RefSeq" id="XP_030921302.1"/>
    </source>
</evidence>
<dbReference type="Gene3D" id="1.10.260.40">
    <property type="entry name" value="lambda repressor-like DNA-binding domains"/>
    <property type="match status" value="1"/>
</dbReference>
<dbReference type="Pfam" id="PF04516">
    <property type="entry name" value="CP2"/>
    <property type="match status" value="1"/>
</dbReference>
<evidence type="ECO:0000256" key="11">
    <source>
        <dbReference type="SAM" id="MobiDB-lite"/>
    </source>
</evidence>
<evidence type="ECO:0000256" key="5">
    <source>
        <dbReference type="ARBA" id="ARBA00023155"/>
    </source>
</evidence>
<dbReference type="InterPro" id="IPR009057">
    <property type="entry name" value="Homeodomain-like_sf"/>
</dbReference>
<keyword evidence="7 9" id="KW-0539">Nucleus</keyword>
<dbReference type="GO" id="GO:0000978">
    <property type="term" value="F:RNA polymerase II cis-regulatory region sequence-specific DNA binding"/>
    <property type="evidence" value="ECO:0007669"/>
    <property type="project" value="TreeGrafter"/>
</dbReference>
<evidence type="ECO:0000256" key="10">
    <source>
        <dbReference type="RuleBase" id="RU000682"/>
    </source>
</evidence>
<dbReference type="InterPro" id="IPR040167">
    <property type="entry name" value="TF_CP2-like"/>
</dbReference>
<feature type="domain" description="Grh/CP2 DB" evidence="13">
    <location>
        <begin position="232"/>
        <end position="470"/>
    </location>
</feature>
<dbReference type="InterPro" id="IPR041418">
    <property type="entry name" value="SAM_3"/>
</dbReference>
<feature type="compositionally biased region" description="Basic and acidic residues" evidence="11">
    <location>
        <begin position="411"/>
        <end position="435"/>
    </location>
</feature>
<evidence type="ECO:0000256" key="1">
    <source>
        <dbReference type="ARBA" id="ARBA00004123"/>
    </source>
</evidence>
<dbReference type="Gene3D" id="1.10.10.60">
    <property type="entry name" value="Homeodomain-like"/>
    <property type="match status" value="1"/>
</dbReference>
<protein>
    <submittedName>
        <fullName evidence="15">Transcription factor CP2</fullName>
    </submittedName>
</protein>
<dbReference type="Proteomes" id="UP000504602">
    <property type="component" value="Unplaced"/>
</dbReference>
<keyword evidence="3" id="KW-0805">Transcription regulation</keyword>
<proteinExistence type="inferred from homology"/>
<keyword evidence="4 9" id="KW-0238">DNA-binding</keyword>